<keyword evidence="2" id="KW-1185">Reference proteome</keyword>
<accession>A0ABZ2MAB7</accession>
<evidence type="ECO:0000313" key="1">
    <source>
        <dbReference type="EMBL" id="WXB19457.1"/>
    </source>
</evidence>
<dbReference type="EMBL" id="CP089984">
    <property type="protein sequence ID" value="WXB19457.1"/>
    <property type="molecule type" value="Genomic_DNA"/>
</dbReference>
<dbReference type="RefSeq" id="WP_394829072.1">
    <property type="nucleotide sequence ID" value="NZ_CP089984.1"/>
</dbReference>
<protein>
    <submittedName>
        <fullName evidence="1">Uncharacterized protein</fullName>
    </submittedName>
</protein>
<dbReference type="Proteomes" id="UP001370348">
    <property type="component" value="Chromosome"/>
</dbReference>
<sequence>MPAFVIDALTPSSTGDRFDDLAERWKEITVRDVGEGPLAAVRAACWRAGHRAPRDWRLPIAGVRLLPVLVGDDGMFYDGAWRRRPELVARVGEDLLLYLGDAIRAFERDGAPWNSLIEHIALREGLLGEVRTVRADAVCRMRPPRDGELVLEMQHHFRDYMYALYDRIIEQSWCRSASLEPANQAEGHKGRISVAIGRIDSTLCERLERRIREHAEHACAEVLRHVGAFRSLVTPEPLVDAKVLDETLHAIRCAETANARELDRFRWI</sequence>
<reference evidence="1 2" key="1">
    <citation type="submission" date="2021-12" db="EMBL/GenBank/DDBJ databases">
        <title>Discovery of the Pendulisporaceae a myxobacterial family with distinct sporulation behavior and unique specialized metabolism.</title>
        <authorList>
            <person name="Garcia R."/>
            <person name="Popoff A."/>
            <person name="Bader C.D."/>
            <person name="Loehr J."/>
            <person name="Walesch S."/>
            <person name="Walt C."/>
            <person name="Boldt J."/>
            <person name="Bunk B."/>
            <person name="Haeckl F.J.F.P.J."/>
            <person name="Gunesch A.P."/>
            <person name="Birkelbach J."/>
            <person name="Nuebel U."/>
            <person name="Pietschmann T."/>
            <person name="Bach T."/>
            <person name="Mueller R."/>
        </authorList>
    </citation>
    <scope>NUCLEOTIDE SEQUENCE [LARGE SCALE GENOMIC DNA]</scope>
    <source>
        <strain evidence="1 2">MSr11954</strain>
    </source>
</reference>
<organism evidence="1 2">
    <name type="scientific">Pendulispora albinea</name>
    <dbReference type="NCBI Taxonomy" id="2741071"/>
    <lineage>
        <taxon>Bacteria</taxon>
        <taxon>Pseudomonadati</taxon>
        <taxon>Myxococcota</taxon>
        <taxon>Myxococcia</taxon>
        <taxon>Myxococcales</taxon>
        <taxon>Sorangiineae</taxon>
        <taxon>Pendulisporaceae</taxon>
        <taxon>Pendulispora</taxon>
    </lineage>
</organism>
<gene>
    <name evidence="1" type="ORF">LZC94_19775</name>
</gene>
<evidence type="ECO:0000313" key="2">
    <source>
        <dbReference type="Proteomes" id="UP001370348"/>
    </source>
</evidence>
<name>A0ABZ2MAB7_9BACT</name>
<proteinExistence type="predicted"/>